<dbReference type="GO" id="GO:0003700">
    <property type="term" value="F:DNA-binding transcription factor activity"/>
    <property type="evidence" value="ECO:0007669"/>
    <property type="project" value="TreeGrafter"/>
</dbReference>
<keyword evidence="3" id="KW-0804">Transcription</keyword>
<dbReference type="InterPro" id="IPR036271">
    <property type="entry name" value="Tet_transcr_reg_TetR-rel_C_sf"/>
</dbReference>
<dbReference type="EMBL" id="JACCBU010000001">
    <property type="protein sequence ID" value="NYE71516.1"/>
    <property type="molecule type" value="Genomic_DNA"/>
</dbReference>
<dbReference type="Pfam" id="PF00440">
    <property type="entry name" value="TetR_N"/>
    <property type="match status" value="1"/>
</dbReference>
<evidence type="ECO:0000256" key="1">
    <source>
        <dbReference type="ARBA" id="ARBA00023015"/>
    </source>
</evidence>
<reference evidence="6 7" key="1">
    <citation type="submission" date="2020-07" db="EMBL/GenBank/DDBJ databases">
        <title>Sequencing the genomes of 1000 actinobacteria strains.</title>
        <authorList>
            <person name="Klenk H.-P."/>
        </authorList>
    </citation>
    <scope>NUCLEOTIDE SEQUENCE [LARGE SCALE GENOMIC DNA]</scope>
    <source>
        <strain evidence="6 7">DSM 22083</strain>
    </source>
</reference>
<comment type="caution">
    <text evidence="6">The sequence shown here is derived from an EMBL/GenBank/DDBJ whole genome shotgun (WGS) entry which is preliminary data.</text>
</comment>
<keyword evidence="1" id="KW-0805">Transcription regulation</keyword>
<dbReference type="GO" id="GO:0000976">
    <property type="term" value="F:transcription cis-regulatory region binding"/>
    <property type="evidence" value="ECO:0007669"/>
    <property type="project" value="TreeGrafter"/>
</dbReference>
<dbReference type="FunFam" id="1.10.10.60:FF:000141">
    <property type="entry name" value="TetR family transcriptional regulator"/>
    <property type="match status" value="1"/>
</dbReference>
<dbReference type="InterPro" id="IPR001647">
    <property type="entry name" value="HTH_TetR"/>
</dbReference>
<dbReference type="InterPro" id="IPR009057">
    <property type="entry name" value="Homeodomain-like_sf"/>
</dbReference>
<evidence type="ECO:0000313" key="7">
    <source>
        <dbReference type="Proteomes" id="UP000569914"/>
    </source>
</evidence>
<dbReference type="AlphaFoldDB" id="A0A7Y9I750"/>
<proteinExistence type="predicted"/>
<dbReference type="GO" id="GO:0045892">
    <property type="term" value="P:negative regulation of DNA-templated transcription"/>
    <property type="evidence" value="ECO:0007669"/>
    <property type="project" value="UniProtKB-ARBA"/>
</dbReference>
<dbReference type="Pfam" id="PF14246">
    <property type="entry name" value="TetR_C_7"/>
    <property type="match status" value="1"/>
</dbReference>
<dbReference type="PROSITE" id="PS50977">
    <property type="entry name" value="HTH_TETR_2"/>
    <property type="match status" value="1"/>
</dbReference>
<dbReference type="InterPro" id="IPR039536">
    <property type="entry name" value="TetR_C_Proteobacteria"/>
</dbReference>
<feature type="domain" description="HTH tetR-type" evidence="5">
    <location>
        <begin position="13"/>
        <end position="73"/>
    </location>
</feature>
<name>A0A7Y9I750_9ACTN</name>
<dbReference type="Gene3D" id="1.10.357.10">
    <property type="entry name" value="Tetracycline Repressor, domain 2"/>
    <property type="match status" value="1"/>
</dbReference>
<dbReference type="RefSeq" id="WP_179751714.1">
    <property type="nucleotide sequence ID" value="NZ_JACCBU010000001.1"/>
</dbReference>
<evidence type="ECO:0000256" key="3">
    <source>
        <dbReference type="ARBA" id="ARBA00023163"/>
    </source>
</evidence>
<dbReference type="SUPFAM" id="SSF48498">
    <property type="entry name" value="Tetracyclin repressor-like, C-terminal domain"/>
    <property type="match status" value="1"/>
</dbReference>
<evidence type="ECO:0000259" key="5">
    <source>
        <dbReference type="PROSITE" id="PS50977"/>
    </source>
</evidence>
<feature type="DNA-binding region" description="H-T-H motif" evidence="4">
    <location>
        <begin position="36"/>
        <end position="55"/>
    </location>
</feature>
<dbReference type="Proteomes" id="UP000569914">
    <property type="component" value="Unassembled WGS sequence"/>
</dbReference>
<organism evidence="6 7">
    <name type="scientific">Microlunatus parietis</name>
    <dbReference type="NCBI Taxonomy" id="682979"/>
    <lineage>
        <taxon>Bacteria</taxon>
        <taxon>Bacillati</taxon>
        <taxon>Actinomycetota</taxon>
        <taxon>Actinomycetes</taxon>
        <taxon>Propionibacteriales</taxon>
        <taxon>Propionibacteriaceae</taxon>
        <taxon>Microlunatus</taxon>
    </lineage>
</organism>
<evidence type="ECO:0000256" key="2">
    <source>
        <dbReference type="ARBA" id="ARBA00023125"/>
    </source>
</evidence>
<dbReference type="SUPFAM" id="SSF46689">
    <property type="entry name" value="Homeodomain-like"/>
    <property type="match status" value="1"/>
</dbReference>
<keyword evidence="7" id="KW-1185">Reference proteome</keyword>
<evidence type="ECO:0000256" key="4">
    <source>
        <dbReference type="PROSITE-ProRule" id="PRU00335"/>
    </source>
</evidence>
<accession>A0A7Y9I750</accession>
<dbReference type="InterPro" id="IPR050109">
    <property type="entry name" value="HTH-type_TetR-like_transc_reg"/>
</dbReference>
<dbReference type="PRINTS" id="PR00455">
    <property type="entry name" value="HTHTETR"/>
</dbReference>
<sequence>MPRTTAGTESRSDRKHRAILDAASTIFLSHGYLGTNMDLIAAEAKTSKQTVYKHFGSKEALFVEIVTSITDTAGDRVHNDRPGIGDDPDVDELLREYAERQLIIVLQPQVLQLRRIVIGEAGRFPELARVLYERGPKRAIGELTSLFTELRDRGLLPIDDPAREAARFNWLIMAEPLNRGMLLGDGAVPTRAQLRRHVADAVRFFLAACHTGDPHTAKRSRTRTRA</sequence>
<keyword evidence="2 4" id="KW-0238">DNA-binding</keyword>
<gene>
    <name evidence="6" type="ORF">BKA15_002845</name>
</gene>
<evidence type="ECO:0000313" key="6">
    <source>
        <dbReference type="EMBL" id="NYE71516.1"/>
    </source>
</evidence>
<dbReference type="PANTHER" id="PTHR30055">
    <property type="entry name" value="HTH-TYPE TRANSCRIPTIONAL REGULATOR RUTR"/>
    <property type="match status" value="1"/>
</dbReference>
<protein>
    <submittedName>
        <fullName evidence="6">AcrR family transcriptional regulator</fullName>
    </submittedName>
</protein>
<dbReference type="PANTHER" id="PTHR30055:SF146">
    <property type="entry name" value="HTH-TYPE TRANSCRIPTIONAL DUAL REGULATOR CECR"/>
    <property type="match status" value="1"/>
</dbReference>